<keyword evidence="4" id="KW-0418">Kinase</keyword>
<keyword evidence="5" id="KW-1185">Reference proteome</keyword>
<accession>A0A2P5D156</accession>
<dbReference type="PANTHER" id="PTHR33355">
    <property type="entry name" value="WALL-ASSOCIATED RECEPTOR KINASE CARBOXY-TERMINAL PROTEIN-RELATED"/>
    <property type="match status" value="1"/>
</dbReference>
<proteinExistence type="predicted"/>
<comment type="caution">
    <text evidence="4">The sequence shown here is derived from an EMBL/GenBank/DDBJ whole genome shotgun (WGS) entry which is preliminary data.</text>
</comment>
<dbReference type="GO" id="GO:0030247">
    <property type="term" value="F:polysaccharide binding"/>
    <property type="evidence" value="ECO:0007669"/>
    <property type="project" value="InterPro"/>
</dbReference>
<evidence type="ECO:0000313" key="5">
    <source>
        <dbReference type="Proteomes" id="UP000237105"/>
    </source>
</evidence>
<evidence type="ECO:0000256" key="1">
    <source>
        <dbReference type="ARBA" id="ARBA00004167"/>
    </source>
</evidence>
<comment type="subcellular location">
    <subcellularLocation>
        <location evidence="1">Membrane</location>
        <topology evidence="1">Single-pass membrane protein</topology>
    </subcellularLocation>
</comment>
<evidence type="ECO:0000313" key="4">
    <source>
        <dbReference type="EMBL" id="PON67020.1"/>
    </source>
</evidence>
<keyword evidence="4" id="KW-0808">Transferase</keyword>
<dbReference type="InterPro" id="IPR025287">
    <property type="entry name" value="WAK_GUB"/>
</dbReference>
<dbReference type="Pfam" id="PF13947">
    <property type="entry name" value="GUB_WAK_bind"/>
    <property type="match status" value="1"/>
</dbReference>
<dbReference type="GO" id="GO:0016301">
    <property type="term" value="F:kinase activity"/>
    <property type="evidence" value="ECO:0007669"/>
    <property type="project" value="UniProtKB-KW"/>
</dbReference>
<dbReference type="GO" id="GO:0016020">
    <property type="term" value="C:membrane"/>
    <property type="evidence" value="ECO:0007669"/>
    <property type="project" value="UniProtKB-SubCell"/>
</dbReference>
<evidence type="ECO:0000256" key="2">
    <source>
        <dbReference type="ARBA" id="ARBA00022729"/>
    </source>
</evidence>
<dbReference type="PANTHER" id="PTHR33355:SF14">
    <property type="entry name" value="WALL-ASSOCIATED RECEPTOR KINASE GALACTURONAN-BINDING DOMAIN-CONTAINING PROTEIN"/>
    <property type="match status" value="1"/>
</dbReference>
<dbReference type="STRING" id="3476.A0A2P5D156"/>
<keyword evidence="2" id="KW-0732">Signal</keyword>
<organism evidence="4 5">
    <name type="scientific">Parasponia andersonii</name>
    <name type="common">Sponia andersonii</name>
    <dbReference type="NCBI Taxonomy" id="3476"/>
    <lineage>
        <taxon>Eukaryota</taxon>
        <taxon>Viridiplantae</taxon>
        <taxon>Streptophyta</taxon>
        <taxon>Embryophyta</taxon>
        <taxon>Tracheophyta</taxon>
        <taxon>Spermatophyta</taxon>
        <taxon>Magnoliopsida</taxon>
        <taxon>eudicotyledons</taxon>
        <taxon>Gunneridae</taxon>
        <taxon>Pentapetalae</taxon>
        <taxon>rosids</taxon>
        <taxon>fabids</taxon>
        <taxon>Rosales</taxon>
        <taxon>Cannabaceae</taxon>
        <taxon>Parasponia</taxon>
    </lineage>
</organism>
<sequence length="203" mass="22911">MILLVFILVSRVSAFNNITCPKCGNFEVPYPFSTDDNCGDLRYKVSCNNGNLEFPSAEGFHYKILSINPTTQKLIIRPPMILEDTCYSSDFPQGGLRLDERSPFNISTHNTVLLLNCTDALLRSPLNCSFNSFCRQFENEKEEGSGCKSSLCCHYLKDSSMTSHFIRVRPGGCTAYTSVVDIKPEDPIDQWNYGIELQWLPPN</sequence>
<reference evidence="5" key="1">
    <citation type="submission" date="2016-06" db="EMBL/GenBank/DDBJ databases">
        <title>Parallel loss of symbiosis genes in relatives of nitrogen-fixing non-legume Parasponia.</title>
        <authorList>
            <person name="Van Velzen R."/>
            <person name="Holmer R."/>
            <person name="Bu F."/>
            <person name="Rutten L."/>
            <person name="Van Zeijl A."/>
            <person name="Liu W."/>
            <person name="Santuari L."/>
            <person name="Cao Q."/>
            <person name="Sharma T."/>
            <person name="Shen D."/>
            <person name="Roswanjaya Y."/>
            <person name="Wardhani T."/>
            <person name="Kalhor M.S."/>
            <person name="Jansen J."/>
            <person name="Van den Hoogen J."/>
            <person name="Gungor B."/>
            <person name="Hartog M."/>
            <person name="Hontelez J."/>
            <person name="Verver J."/>
            <person name="Yang W.-C."/>
            <person name="Schijlen E."/>
            <person name="Repin R."/>
            <person name="Schilthuizen M."/>
            <person name="Schranz E."/>
            <person name="Heidstra R."/>
            <person name="Miyata K."/>
            <person name="Fedorova E."/>
            <person name="Kohlen W."/>
            <person name="Bisseling T."/>
            <person name="Smit S."/>
            <person name="Geurts R."/>
        </authorList>
    </citation>
    <scope>NUCLEOTIDE SEQUENCE [LARGE SCALE GENOMIC DNA]</scope>
    <source>
        <strain evidence="5">cv. WU1-14</strain>
    </source>
</reference>
<gene>
    <name evidence="4" type="ORF">PanWU01x14_106020</name>
</gene>
<feature type="domain" description="Wall-associated receptor kinase galacturonan-binding" evidence="3">
    <location>
        <begin position="20"/>
        <end position="76"/>
    </location>
</feature>
<dbReference type="AlphaFoldDB" id="A0A2P5D156"/>
<evidence type="ECO:0000259" key="3">
    <source>
        <dbReference type="Pfam" id="PF13947"/>
    </source>
</evidence>
<protein>
    <submittedName>
        <fullName evidence="4">Wall-associated receptor kinase, galacturonan-binding domain containing protein</fullName>
    </submittedName>
</protein>
<dbReference type="Proteomes" id="UP000237105">
    <property type="component" value="Unassembled WGS sequence"/>
</dbReference>
<dbReference type="OrthoDB" id="1466077at2759"/>
<keyword evidence="4" id="KW-0675">Receptor</keyword>
<dbReference type="EMBL" id="JXTB01000075">
    <property type="protein sequence ID" value="PON67020.1"/>
    <property type="molecule type" value="Genomic_DNA"/>
</dbReference>
<name>A0A2P5D156_PARAD</name>